<dbReference type="InterPro" id="IPR016181">
    <property type="entry name" value="Acyl_CoA_acyltransferase"/>
</dbReference>
<evidence type="ECO:0000313" key="2">
    <source>
        <dbReference type="EMBL" id="AYR22738.1"/>
    </source>
</evidence>
<accession>A0AAD0U3W9</accession>
<name>A0AAD0U3W9_9BURK</name>
<evidence type="ECO:0000313" key="3">
    <source>
        <dbReference type="Proteomes" id="UP000269199"/>
    </source>
</evidence>
<dbReference type="AlphaFoldDB" id="A0AAD0U3W9"/>
<dbReference type="RefSeq" id="WP_061790447.1">
    <property type="nucleotide sequence ID" value="NZ_CP024996.1"/>
</dbReference>
<dbReference type="Gene3D" id="3.40.630.30">
    <property type="match status" value="1"/>
</dbReference>
<feature type="domain" description="BioF2-like acetyltransferase" evidence="1">
    <location>
        <begin position="159"/>
        <end position="286"/>
    </location>
</feature>
<sequence length="319" mass="35423">MSIEIASFAEADSQRWDDFCATAINGSFLHSRRFLSYHGDRFDDLSLMIFDSGKLVGVLPAALSPADATQVVSHPGITYGGIVHDGKLVGMKMLAALSAVSEWYRRLGYGSLLYKALPHIYARAPAQDDLYALFRLGATRVRCDLSCAMDLAARLERSERRKRSFKKANASVAVSDEQHLMEPLWQVLEENLVRKHGARPVHTMAELALLRERFPQHITVLCALIDGQVEAGVVFFNSSSVWHAQYIAASAKAYDVAALDAVFEAGIVRAREAGVRYFDFGTSNEEGGMILNDGLYRFKSEFGAAGVAHEFFELRFHHE</sequence>
<dbReference type="EMBL" id="CP024996">
    <property type="protein sequence ID" value="AYR22738.1"/>
    <property type="molecule type" value="Genomic_DNA"/>
</dbReference>
<protein>
    <submittedName>
        <fullName evidence="2">GNAT family N-acetyltransferase</fullName>
    </submittedName>
</protein>
<dbReference type="Pfam" id="PF13480">
    <property type="entry name" value="Acetyltransf_6"/>
    <property type="match status" value="1"/>
</dbReference>
<organism evidence="2 3">
    <name type="scientific">Herbaspirillum rubrisubalbicans</name>
    <dbReference type="NCBI Taxonomy" id="80842"/>
    <lineage>
        <taxon>Bacteria</taxon>
        <taxon>Pseudomonadati</taxon>
        <taxon>Pseudomonadota</taxon>
        <taxon>Betaproteobacteria</taxon>
        <taxon>Burkholderiales</taxon>
        <taxon>Oxalobacteraceae</taxon>
        <taxon>Herbaspirillum</taxon>
    </lineage>
</organism>
<evidence type="ECO:0000259" key="1">
    <source>
        <dbReference type="Pfam" id="PF13480"/>
    </source>
</evidence>
<proteinExistence type="predicted"/>
<gene>
    <name evidence="2" type="ORF">RC54_02390</name>
</gene>
<dbReference type="SUPFAM" id="SSF55729">
    <property type="entry name" value="Acyl-CoA N-acyltransferases (Nat)"/>
    <property type="match status" value="1"/>
</dbReference>
<dbReference type="InterPro" id="IPR038740">
    <property type="entry name" value="BioF2-like_GNAT_dom"/>
</dbReference>
<dbReference type="Proteomes" id="UP000269199">
    <property type="component" value="Chromosome"/>
</dbReference>
<reference evidence="2 3" key="1">
    <citation type="submission" date="2017-11" db="EMBL/GenBank/DDBJ databases">
        <title>Complete genome sequence of Herbaspirillum rubrisubalbicans DSM 11543.</title>
        <authorList>
            <person name="Chen M."/>
            <person name="An Q."/>
        </authorList>
    </citation>
    <scope>NUCLEOTIDE SEQUENCE [LARGE SCALE GENOMIC DNA]</scope>
    <source>
        <strain evidence="2 3">DSM 11543</strain>
    </source>
</reference>